<feature type="domain" description="UvrD-like helicase ATP-binding" evidence="11">
    <location>
        <begin position="247"/>
        <end position="547"/>
    </location>
</feature>
<dbReference type="Pfam" id="PF08378">
    <property type="entry name" value="NERD"/>
    <property type="match status" value="1"/>
</dbReference>
<dbReference type="GO" id="GO:0005829">
    <property type="term" value="C:cytosol"/>
    <property type="evidence" value="ECO:0007669"/>
    <property type="project" value="TreeGrafter"/>
</dbReference>
<evidence type="ECO:0000256" key="10">
    <source>
        <dbReference type="PROSITE-ProRule" id="PRU00560"/>
    </source>
</evidence>
<keyword evidence="4 10" id="KW-0347">Helicase</keyword>
<evidence type="ECO:0000256" key="2">
    <source>
        <dbReference type="ARBA" id="ARBA00022741"/>
    </source>
</evidence>
<dbReference type="Proteomes" id="UP001139485">
    <property type="component" value="Unassembled WGS sequence"/>
</dbReference>
<evidence type="ECO:0000256" key="1">
    <source>
        <dbReference type="ARBA" id="ARBA00009922"/>
    </source>
</evidence>
<dbReference type="InterPro" id="IPR014016">
    <property type="entry name" value="UvrD-like_ATP-bd"/>
</dbReference>
<dbReference type="AlphaFoldDB" id="A0A9X2IFW1"/>
<dbReference type="Pfam" id="PF00580">
    <property type="entry name" value="UvrD-helicase"/>
    <property type="match status" value="1"/>
</dbReference>
<dbReference type="PROSITE" id="PS51198">
    <property type="entry name" value="UVRD_HELICASE_ATP_BIND"/>
    <property type="match status" value="1"/>
</dbReference>
<dbReference type="Gene3D" id="3.40.50.300">
    <property type="entry name" value="P-loop containing nucleotide triphosphate hydrolases"/>
    <property type="match status" value="2"/>
</dbReference>
<keyword evidence="3 10" id="KW-0378">Hydrolase</keyword>
<dbReference type="InterPro" id="IPR013986">
    <property type="entry name" value="DExx_box_DNA_helicase_dom_sf"/>
</dbReference>
<protein>
    <recommendedName>
        <fullName evidence="8">DNA 3'-5' helicase</fullName>
        <ecNumber evidence="8">5.6.2.4</ecNumber>
    </recommendedName>
</protein>
<evidence type="ECO:0000256" key="7">
    <source>
        <dbReference type="ARBA" id="ARBA00034617"/>
    </source>
</evidence>
<dbReference type="SUPFAM" id="SSF52540">
    <property type="entry name" value="P-loop containing nucleoside triphosphate hydrolases"/>
    <property type="match status" value="1"/>
</dbReference>
<evidence type="ECO:0000256" key="8">
    <source>
        <dbReference type="ARBA" id="ARBA00034808"/>
    </source>
</evidence>
<evidence type="ECO:0000256" key="4">
    <source>
        <dbReference type="ARBA" id="ARBA00022806"/>
    </source>
</evidence>
<comment type="caution">
    <text evidence="12">The sequence shown here is derived from an EMBL/GenBank/DDBJ whole genome shotgun (WGS) entry which is preliminary data.</text>
</comment>
<dbReference type="InterPro" id="IPR027417">
    <property type="entry name" value="P-loop_NTPase"/>
</dbReference>
<dbReference type="GO" id="GO:0016787">
    <property type="term" value="F:hydrolase activity"/>
    <property type="evidence" value="ECO:0007669"/>
    <property type="project" value="UniProtKB-UniRule"/>
</dbReference>
<reference evidence="12" key="1">
    <citation type="submission" date="2022-05" db="EMBL/GenBank/DDBJ databases">
        <authorList>
            <person name="Tuo L."/>
        </authorList>
    </citation>
    <scope>NUCLEOTIDE SEQUENCE</scope>
    <source>
        <strain evidence="12">BSK12Z-4</strain>
    </source>
</reference>
<name>A0A9X2IFW1_9ACTN</name>
<keyword evidence="2 10" id="KW-0547">Nucleotide-binding</keyword>
<keyword evidence="6" id="KW-0413">Isomerase</keyword>
<dbReference type="Gene3D" id="1.10.10.160">
    <property type="match status" value="1"/>
</dbReference>
<evidence type="ECO:0000256" key="5">
    <source>
        <dbReference type="ARBA" id="ARBA00022840"/>
    </source>
</evidence>
<keyword evidence="13" id="KW-1185">Reference proteome</keyword>
<organism evidence="12 13">
    <name type="scientific">Nocardioides bruguierae</name>
    <dbReference type="NCBI Taxonomy" id="2945102"/>
    <lineage>
        <taxon>Bacteria</taxon>
        <taxon>Bacillati</taxon>
        <taxon>Actinomycetota</taxon>
        <taxon>Actinomycetes</taxon>
        <taxon>Propionibacteriales</taxon>
        <taxon>Nocardioidaceae</taxon>
        <taxon>Nocardioides</taxon>
    </lineage>
</organism>
<dbReference type="EC" id="5.6.2.4" evidence="8"/>
<comment type="catalytic activity">
    <reaction evidence="9">
        <text>ATP + H2O = ADP + phosphate + H(+)</text>
        <dbReference type="Rhea" id="RHEA:13065"/>
        <dbReference type="ChEBI" id="CHEBI:15377"/>
        <dbReference type="ChEBI" id="CHEBI:15378"/>
        <dbReference type="ChEBI" id="CHEBI:30616"/>
        <dbReference type="ChEBI" id="CHEBI:43474"/>
        <dbReference type="ChEBI" id="CHEBI:456216"/>
        <dbReference type="EC" id="5.6.2.4"/>
    </reaction>
</comment>
<evidence type="ECO:0000313" key="12">
    <source>
        <dbReference type="EMBL" id="MCM0620155.1"/>
    </source>
</evidence>
<gene>
    <name evidence="12" type="ORF">M8330_07580</name>
</gene>
<comment type="similarity">
    <text evidence="1">Belongs to the helicase family. UvrD subfamily.</text>
</comment>
<dbReference type="GO" id="GO:0000725">
    <property type="term" value="P:recombinational repair"/>
    <property type="evidence" value="ECO:0007669"/>
    <property type="project" value="TreeGrafter"/>
</dbReference>
<dbReference type="PANTHER" id="PTHR11070:SF45">
    <property type="entry name" value="DNA 3'-5' HELICASE"/>
    <property type="match status" value="1"/>
</dbReference>
<dbReference type="GO" id="GO:0043138">
    <property type="term" value="F:3'-5' DNA helicase activity"/>
    <property type="evidence" value="ECO:0007669"/>
    <property type="project" value="UniProtKB-EC"/>
</dbReference>
<dbReference type="InterPro" id="IPR011528">
    <property type="entry name" value="NERD"/>
</dbReference>
<evidence type="ECO:0000259" key="11">
    <source>
        <dbReference type="PROSITE" id="PS51198"/>
    </source>
</evidence>
<accession>A0A9X2IFW1</accession>
<dbReference type="EMBL" id="JAMOIL010000008">
    <property type="protein sequence ID" value="MCM0620155.1"/>
    <property type="molecule type" value="Genomic_DNA"/>
</dbReference>
<comment type="catalytic activity">
    <reaction evidence="7">
        <text>Couples ATP hydrolysis with the unwinding of duplex DNA by translocating in the 3'-5' direction.</text>
        <dbReference type="EC" id="5.6.2.4"/>
    </reaction>
</comment>
<dbReference type="InterPro" id="IPR014017">
    <property type="entry name" value="DNA_helicase_UvrD-like_C"/>
</dbReference>
<evidence type="ECO:0000256" key="9">
    <source>
        <dbReference type="ARBA" id="ARBA00048988"/>
    </source>
</evidence>
<dbReference type="Pfam" id="PF13361">
    <property type="entry name" value="UvrD_C"/>
    <property type="match status" value="1"/>
</dbReference>
<dbReference type="PANTHER" id="PTHR11070">
    <property type="entry name" value="UVRD / RECB / PCRA DNA HELICASE FAMILY MEMBER"/>
    <property type="match status" value="1"/>
</dbReference>
<sequence>MAAGGSALRRSRELEEDAEALFSLSELKREEARRYLRASASEAELGGVLAPLAELGWHVLEDRQWPGSRRANVDFLLVGPGGVVVLDAKDWAELSVRDGALHRGEAREDEEVAKLRALCDTLGEHLAPTGVTRAAIRAAMVFTRHAVSAEVDGVAALGPRDVAGWLARLPLRVEDSRVAEVLAAVEEASPPMPAAPPASARVGASTRRGAAAAEVPVAQEPLEGLEDLTEALVERALDGPLEDWMTFLHPAQNRLVQVGWTGPGRVRGPAGTGKTVVALHRAVHLAERHDEPVLFVSFVKTLPQVFEGLAERLRPGIGEKIEFTGVHALAYRVLQDLGGQPAPDPRRAFAAFRRAWRACPQQEVLHGIDPRPTYWQEEIDHVIKPRRLADLDAYRELRRHGRVTPLRGAGREAAWELYLAYEAELAQAGVQDFNDLLLQAEDAVERFPEAFGYAAVVVDEVQDLNLAGLRLLAALAEGTPGSLLLVGDGRQSVYPGGFSLAEAGLSVAGRGAVLSTNYRNTRQVLACAQSVLGDHDVEDLGEAPASHEVEVLRTGPAPLVVQGAGREDVDAALISLLRTSHERDPRGWDRYAVLTERSADAERITRLLREHDVPSLQLTSYRGVPSDKVKVGTIKRAKGLEFPYVLLPYLSLTPPERGDGEPEESHTERVDRWRREMYVGMTRARDGLWLGYVEG</sequence>
<dbReference type="GO" id="GO:0003677">
    <property type="term" value="F:DNA binding"/>
    <property type="evidence" value="ECO:0007669"/>
    <property type="project" value="InterPro"/>
</dbReference>
<dbReference type="GO" id="GO:0005524">
    <property type="term" value="F:ATP binding"/>
    <property type="evidence" value="ECO:0007669"/>
    <property type="project" value="UniProtKB-UniRule"/>
</dbReference>
<evidence type="ECO:0000256" key="6">
    <source>
        <dbReference type="ARBA" id="ARBA00023235"/>
    </source>
</evidence>
<keyword evidence="5 10" id="KW-0067">ATP-binding</keyword>
<dbReference type="RefSeq" id="WP_250826830.1">
    <property type="nucleotide sequence ID" value="NZ_JAMOIL010000008.1"/>
</dbReference>
<evidence type="ECO:0000256" key="3">
    <source>
        <dbReference type="ARBA" id="ARBA00022801"/>
    </source>
</evidence>
<feature type="binding site" evidence="10">
    <location>
        <begin position="268"/>
        <end position="275"/>
    </location>
    <ligand>
        <name>ATP</name>
        <dbReference type="ChEBI" id="CHEBI:30616"/>
    </ligand>
</feature>
<proteinExistence type="inferred from homology"/>
<evidence type="ECO:0000313" key="13">
    <source>
        <dbReference type="Proteomes" id="UP001139485"/>
    </source>
</evidence>
<dbReference type="InterPro" id="IPR000212">
    <property type="entry name" value="DNA_helicase_UvrD/REP"/>
</dbReference>